<dbReference type="RefSeq" id="WP_094985420.1">
    <property type="nucleotide sequence ID" value="NZ_NHNI01000002.1"/>
</dbReference>
<evidence type="ECO:0000313" key="2">
    <source>
        <dbReference type="Proteomes" id="UP000216101"/>
    </source>
</evidence>
<accession>A0A266Q4N1</accession>
<dbReference type="AlphaFoldDB" id="A0A266Q4N1"/>
<gene>
    <name evidence="1" type="ORF">CBP51_13930</name>
</gene>
<keyword evidence="2" id="KW-1185">Reference proteome</keyword>
<proteinExistence type="predicted"/>
<comment type="caution">
    <text evidence="1">The sequence shown here is derived from an EMBL/GenBank/DDBJ whole genome shotgun (WGS) entry which is preliminary data.</text>
</comment>
<reference evidence="2" key="1">
    <citation type="submission" date="2017-05" db="EMBL/GenBank/DDBJ databases">
        <authorList>
            <person name="Barney B.M."/>
        </authorList>
    </citation>
    <scope>NUCLEOTIDE SEQUENCE [LARGE SCALE GENOMIC DNA]</scope>
    <source>
        <strain evidence="2">PSBB022</strain>
    </source>
</reference>
<protein>
    <submittedName>
        <fullName evidence="1">Uncharacterized protein</fullName>
    </submittedName>
</protein>
<name>A0A266Q4N1_9GAMM</name>
<sequence length="88" mass="10193">MKVTFEAQKELIEKLEAYLAGSLSHEDIQKQAWNYANHSPKVPTPKESNFWATVFAIIHLADEQHWCDGCTKRDLMIFCHELKMSISI</sequence>
<dbReference type="EMBL" id="NHNI01000002">
    <property type="protein sequence ID" value="OZY84309.1"/>
    <property type="molecule type" value="Genomic_DNA"/>
</dbReference>
<dbReference type="Proteomes" id="UP000216101">
    <property type="component" value="Unassembled WGS sequence"/>
</dbReference>
<organism evidence="1 2">
    <name type="scientific">Cellvibrio mixtus</name>
    <dbReference type="NCBI Taxonomy" id="39650"/>
    <lineage>
        <taxon>Bacteria</taxon>
        <taxon>Pseudomonadati</taxon>
        <taxon>Pseudomonadota</taxon>
        <taxon>Gammaproteobacteria</taxon>
        <taxon>Cellvibrionales</taxon>
        <taxon>Cellvibrionaceae</taxon>
        <taxon>Cellvibrio</taxon>
    </lineage>
</organism>
<evidence type="ECO:0000313" key="1">
    <source>
        <dbReference type="EMBL" id="OZY84309.1"/>
    </source>
</evidence>